<reference evidence="2" key="1">
    <citation type="submission" date="2021-01" db="EMBL/GenBank/DDBJ databases">
        <authorList>
            <consortium name="Genoscope - CEA"/>
            <person name="William W."/>
        </authorList>
    </citation>
    <scope>NUCLEOTIDE SEQUENCE</scope>
</reference>
<organism evidence="2 3">
    <name type="scientific">Paramecium sonneborni</name>
    <dbReference type="NCBI Taxonomy" id="65129"/>
    <lineage>
        <taxon>Eukaryota</taxon>
        <taxon>Sar</taxon>
        <taxon>Alveolata</taxon>
        <taxon>Ciliophora</taxon>
        <taxon>Intramacronucleata</taxon>
        <taxon>Oligohymenophorea</taxon>
        <taxon>Peniculida</taxon>
        <taxon>Parameciidae</taxon>
        <taxon>Paramecium</taxon>
    </lineage>
</organism>
<dbReference type="EMBL" id="CAJJDN010000129">
    <property type="protein sequence ID" value="CAD8120992.1"/>
    <property type="molecule type" value="Genomic_DNA"/>
</dbReference>
<dbReference type="Proteomes" id="UP000692954">
    <property type="component" value="Unassembled WGS sequence"/>
</dbReference>
<accession>A0A8S1R1M6</accession>
<feature type="coiled-coil region" evidence="1">
    <location>
        <begin position="215"/>
        <end position="312"/>
    </location>
</feature>
<evidence type="ECO:0000313" key="2">
    <source>
        <dbReference type="EMBL" id="CAD8120992.1"/>
    </source>
</evidence>
<name>A0A8S1R1M6_9CILI</name>
<comment type="caution">
    <text evidence="2">The sequence shown here is derived from an EMBL/GenBank/DDBJ whole genome shotgun (WGS) entry which is preliminary data.</text>
</comment>
<keyword evidence="3" id="KW-1185">Reference proteome</keyword>
<evidence type="ECO:0000313" key="3">
    <source>
        <dbReference type="Proteomes" id="UP000692954"/>
    </source>
</evidence>
<protein>
    <submittedName>
        <fullName evidence="2">Uncharacterized protein</fullName>
    </submittedName>
</protein>
<evidence type="ECO:0000256" key="1">
    <source>
        <dbReference type="SAM" id="Coils"/>
    </source>
</evidence>
<proteinExistence type="predicted"/>
<keyword evidence="1" id="KW-0175">Coiled coil</keyword>
<gene>
    <name evidence="2" type="ORF">PSON_ATCC_30995.1.T1290088</name>
</gene>
<dbReference type="OrthoDB" id="313075at2759"/>
<dbReference type="AlphaFoldDB" id="A0A8S1R1M6"/>
<sequence>MQVEEIKHKSHYFQDQNIEIQWIIFNSFQKNQLPAYQICFAQQNEDFGFGPGIGAKVLFRNQQEMIVCKETEGEFIYCENGEWLPFQPEADKISQQIYLNDKQNQTYQKVLSIQVTDYKKLIQYEGSISETSIIELTEDLADLDDVFNRITQNIQLIFDDKSQVYLESTETKSQLSVKLESPKGKKIIQHKIQILLQLIEMDKNGKEKIKKDLELKQQKLRLDLIDERIQSEEKRQEKVIEDIKTLLNENEKQKLMLEDYQKQIQQQQIKIEQQQNIIQNNESQFSKILESLNQKIRQLEQFKQIKQQQQAQKLFVENLQQKQNYNFFVYLTEKLKGCYEFELNRIEDEIPFKLGIIVDGDLQYLEKKTKTYFITFPEGNLKRGNESQGQFINYLLQIDDKVGLRVDSTNYSLQLIINDYPLTPIRISEQFEEFSFILISDQPLETFAQTNQQLN</sequence>